<feature type="domain" description="DUF2061" evidence="1">
    <location>
        <begin position="27"/>
        <end position="78"/>
    </location>
</feature>
<organism evidence="2 3">
    <name type="scientific">Christiangramia echinicola</name>
    <dbReference type="NCBI Taxonomy" id="279359"/>
    <lineage>
        <taxon>Bacteria</taxon>
        <taxon>Pseudomonadati</taxon>
        <taxon>Bacteroidota</taxon>
        <taxon>Flavobacteriia</taxon>
        <taxon>Flavobacteriales</taxon>
        <taxon>Flavobacteriaceae</taxon>
        <taxon>Christiangramia</taxon>
    </lineage>
</organism>
<dbReference type="Pfam" id="PF09834">
    <property type="entry name" value="DUF2061"/>
    <property type="match status" value="1"/>
</dbReference>
<reference evidence="2 3" key="1">
    <citation type="submission" date="2016-10" db="EMBL/GenBank/DDBJ databases">
        <authorList>
            <person name="Varghese N."/>
            <person name="Submissions S."/>
        </authorList>
    </citation>
    <scope>NUCLEOTIDE SEQUENCE [LARGE SCALE GENOMIC DNA]</scope>
    <source>
        <strain evidence="2 3">Mar_2010_102</strain>
    </source>
</reference>
<evidence type="ECO:0000313" key="3">
    <source>
        <dbReference type="Proteomes" id="UP000198858"/>
    </source>
</evidence>
<dbReference type="EMBL" id="LT629745">
    <property type="protein sequence ID" value="SDR74579.1"/>
    <property type="molecule type" value="Genomic_DNA"/>
</dbReference>
<keyword evidence="3" id="KW-1185">Reference proteome</keyword>
<dbReference type="STRING" id="1250231.SAMN04488552_0835"/>
<name>A0A1H1LL28_9FLAO</name>
<proteinExistence type="predicted"/>
<dbReference type="RefSeq" id="WP_089661410.1">
    <property type="nucleotide sequence ID" value="NZ_LT629745.1"/>
</dbReference>
<accession>A0A1H1LL28</accession>
<evidence type="ECO:0000313" key="2">
    <source>
        <dbReference type="EMBL" id="SDR74579.1"/>
    </source>
</evidence>
<evidence type="ECO:0000259" key="1">
    <source>
        <dbReference type="Pfam" id="PF09834"/>
    </source>
</evidence>
<dbReference type="Proteomes" id="UP000198858">
    <property type="component" value="Chromosome I"/>
</dbReference>
<dbReference type="InterPro" id="IPR018638">
    <property type="entry name" value="DUF2061_membrane"/>
</dbReference>
<protein>
    <submittedName>
        <fullName evidence="2">Uncharacterized membrane protein</fullName>
    </submittedName>
</protein>
<dbReference type="AlphaFoldDB" id="A0A1H1LL28"/>
<sequence>MLMLLNQTKEKSTYKKDRTTERPLRSILKTISWRIVGTLDTVMIAWFLTGKIETALAIGSVELVTKMILYFGHERLWNLIPYGKD</sequence>
<gene>
    <name evidence="2" type="ORF">SAMN04488552_0835</name>
</gene>